<evidence type="ECO:0000313" key="2">
    <source>
        <dbReference type="EMBL" id="MFB2936565.1"/>
    </source>
</evidence>
<sequence>MQNQADTIPNVTTSVSDNCPDLSQQNDEPKLQEVLLEELSQTVGSQRESVLGVATRIATEVERMCYKSPRIQTSGEVYTWQLILGRNRLHKCLSYYRLGAKQGRIELHSNLTAMIYRYVAPSQSQMSFQGRKNLIDDFLQEFYAASIAAFRREYELPRFQPRTQLELAEYMTFTENYAKRRITLPNGTSQQLIVLRVQAFVKRQPAETSVDIEQAVETSKGDYDQQTTWSASTMQQVRSQIMTETVDPSEGMLRDRIITELLNYLESQGQKDCVNYLVLKLQDLSAPDIDGFLKLTPRERDYLQQRFKYHVDKFARASHWKLVHQWLGADLDQKLGMSSQQWQEFLNQLSPQHRELLQLKKVNKFDEEIAKDLKWSLKQVQKQWMDLLELAWKYRNWDGQKLPGKKSPLHSVKNSPKVRNISLESPLSLAVSQ</sequence>
<accession>A0ABV4YCQ0</accession>
<protein>
    <recommendedName>
        <fullName evidence="4">HetZ-related protein</fullName>
    </recommendedName>
</protein>
<organism evidence="2 3">
    <name type="scientific">Floridaenema fluviatile BLCC-F154</name>
    <dbReference type="NCBI Taxonomy" id="3153640"/>
    <lineage>
        <taxon>Bacteria</taxon>
        <taxon>Bacillati</taxon>
        <taxon>Cyanobacteriota</taxon>
        <taxon>Cyanophyceae</taxon>
        <taxon>Oscillatoriophycideae</taxon>
        <taxon>Aerosakkonematales</taxon>
        <taxon>Aerosakkonemataceae</taxon>
        <taxon>Floridanema</taxon>
        <taxon>Floridanema fluviatile</taxon>
    </lineage>
</organism>
<name>A0ABV4YCQ0_9CYAN</name>
<keyword evidence="3" id="KW-1185">Reference proteome</keyword>
<evidence type="ECO:0008006" key="4">
    <source>
        <dbReference type="Google" id="ProtNLM"/>
    </source>
</evidence>
<dbReference type="Proteomes" id="UP001576776">
    <property type="component" value="Unassembled WGS sequence"/>
</dbReference>
<proteinExistence type="predicted"/>
<dbReference type="RefSeq" id="WP_413258058.1">
    <property type="nucleotide sequence ID" value="NZ_JBHFNS010000058.1"/>
</dbReference>
<evidence type="ECO:0000256" key="1">
    <source>
        <dbReference type="SAM" id="MobiDB-lite"/>
    </source>
</evidence>
<feature type="region of interest" description="Disordered" evidence="1">
    <location>
        <begin position="1"/>
        <end position="24"/>
    </location>
</feature>
<evidence type="ECO:0000313" key="3">
    <source>
        <dbReference type="Proteomes" id="UP001576776"/>
    </source>
</evidence>
<dbReference type="EMBL" id="JBHFNS010000058">
    <property type="protein sequence ID" value="MFB2936565.1"/>
    <property type="molecule type" value="Genomic_DNA"/>
</dbReference>
<gene>
    <name evidence="2" type="ORF">ACE1B6_15045</name>
</gene>
<reference evidence="2 3" key="1">
    <citation type="submission" date="2024-09" db="EMBL/GenBank/DDBJ databases">
        <title>Floridaenema gen nov. (Aerosakkonemataceae, Aerosakkonematales ord. nov., Cyanobacteria) from benthic tropical and subtropical fresh waters, with the description of four new species.</title>
        <authorList>
            <person name="Moretto J.A."/>
            <person name="Berthold D.E."/>
            <person name="Lefler F.W."/>
            <person name="Huang I.-S."/>
            <person name="Laughinghouse H. IV."/>
        </authorList>
    </citation>
    <scope>NUCLEOTIDE SEQUENCE [LARGE SCALE GENOMIC DNA]</scope>
    <source>
        <strain evidence="2 3">BLCC-F154</strain>
    </source>
</reference>
<comment type="caution">
    <text evidence="2">The sequence shown here is derived from an EMBL/GenBank/DDBJ whole genome shotgun (WGS) entry which is preliminary data.</text>
</comment>